<evidence type="ECO:0000313" key="2">
    <source>
        <dbReference type="EMBL" id="MCP2257791.1"/>
    </source>
</evidence>
<name>A0ABT1HQJ7_STRSD</name>
<feature type="compositionally biased region" description="Low complexity" evidence="1">
    <location>
        <begin position="11"/>
        <end position="26"/>
    </location>
</feature>
<evidence type="ECO:0000313" key="3">
    <source>
        <dbReference type="Proteomes" id="UP001205311"/>
    </source>
</evidence>
<proteinExistence type="predicted"/>
<keyword evidence="3" id="KW-1185">Reference proteome</keyword>
<comment type="caution">
    <text evidence="2">The sequence shown here is derived from an EMBL/GenBank/DDBJ whole genome shotgun (WGS) entry which is preliminary data.</text>
</comment>
<feature type="region of interest" description="Disordered" evidence="1">
    <location>
        <begin position="1"/>
        <end position="59"/>
    </location>
</feature>
<protein>
    <submittedName>
        <fullName evidence="2">Uncharacterized protein</fullName>
    </submittedName>
</protein>
<organism evidence="2 3">
    <name type="scientific">Streptoalloteichus tenebrarius (strain ATCC 17920 / DSM 40477 / JCM 4838 / CBS 697.72 / NBRC 16177 / NCIMB 11028 / NRRL B-12390 / A12253. 1 / ISP 5477)</name>
    <name type="common">Streptomyces tenebrarius</name>
    <dbReference type="NCBI Taxonomy" id="1933"/>
    <lineage>
        <taxon>Bacteria</taxon>
        <taxon>Bacillati</taxon>
        <taxon>Actinomycetota</taxon>
        <taxon>Actinomycetes</taxon>
        <taxon>Pseudonocardiales</taxon>
        <taxon>Pseudonocardiaceae</taxon>
        <taxon>Streptoalloteichus</taxon>
    </lineage>
</organism>
<accession>A0ABT1HQJ7</accession>
<reference evidence="2 3" key="1">
    <citation type="submission" date="2022-06" db="EMBL/GenBank/DDBJ databases">
        <title>Genomic Encyclopedia of Archaeal and Bacterial Type Strains, Phase II (KMG-II): from individual species to whole genera.</title>
        <authorList>
            <person name="Goeker M."/>
        </authorList>
    </citation>
    <scope>NUCLEOTIDE SEQUENCE [LARGE SCALE GENOMIC DNA]</scope>
    <source>
        <strain evidence="2 3">DSM 40477</strain>
    </source>
</reference>
<feature type="region of interest" description="Disordered" evidence="1">
    <location>
        <begin position="233"/>
        <end position="260"/>
    </location>
</feature>
<dbReference type="Proteomes" id="UP001205311">
    <property type="component" value="Unassembled WGS sequence"/>
</dbReference>
<evidence type="ECO:0000256" key="1">
    <source>
        <dbReference type="SAM" id="MobiDB-lite"/>
    </source>
</evidence>
<sequence>MDQHRLSRCSPAEVAGAAAQEPAVHASGRLRAATLTGPEKPVLPRPDRPPGARGAAAIPTRPVELVLNETRPAASGPICCGSRRPRGRCCARSTVPAGFGLPIASLTGPQIRCCPAMSLVAEPPGSRSTPVLRGGPHGHGCCSGPSARFAVLAGRGHRGCPRPTVLAGPGLPVAILTGRAGRRCCDRRAARVSAGVAVLTDVEEPVLHETMVRRIGADLLRFSLAEGTGAARGRQSLPALGSRLRSSLAGPQHSRRSTRS</sequence>
<dbReference type="EMBL" id="JAMTCP010000005">
    <property type="protein sequence ID" value="MCP2257791.1"/>
    <property type="molecule type" value="Genomic_DNA"/>
</dbReference>
<gene>
    <name evidence="2" type="ORF">LX15_001477</name>
</gene>